<dbReference type="InterPro" id="IPR017972">
    <property type="entry name" value="Cyt_P450_CS"/>
</dbReference>
<protein>
    <submittedName>
        <fullName evidence="9">Cytochrome P450</fullName>
    </submittedName>
</protein>
<dbReference type="Pfam" id="PF00067">
    <property type="entry name" value="p450"/>
    <property type="match status" value="1"/>
</dbReference>
<comment type="similarity">
    <text evidence="1 7">Belongs to the cytochrome P450 family.</text>
</comment>
<feature type="compositionally biased region" description="Basic and acidic residues" evidence="8">
    <location>
        <begin position="445"/>
        <end position="459"/>
    </location>
</feature>
<evidence type="ECO:0000256" key="7">
    <source>
        <dbReference type="RuleBase" id="RU000461"/>
    </source>
</evidence>
<dbReference type="PANTHER" id="PTHR24291">
    <property type="entry name" value="CYTOCHROME P450 FAMILY 4"/>
    <property type="match status" value="1"/>
</dbReference>
<keyword evidence="10" id="KW-1185">Reference proteome</keyword>
<keyword evidence="6 7" id="KW-0503">Monooxygenase</keyword>
<dbReference type="InterPro" id="IPR002401">
    <property type="entry name" value="Cyt_P450_E_grp-I"/>
</dbReference>
<dbReference type="GO" id="GO:0004497">
    <property type="term" value="F:monooxygenase activity"/>
    <property type="evidence" value="ECO:0007669"/>
    <property type="project" value="UniProtKB-KW"/>
</dbReference>
<keyword evidence="4 7" id="KW-0560">Oxidoreductase</keyword>
<dbReference type="PROSITE" id="PS00086">
    <property type="entry name" value="CYTOCHROME_P450"/>
    <property type="match status" value="1"/>
</dbReference>
<dbReference type="InterPro" id="IPR001128">
    <property type="entry name" value="Cyt_P450"/>
</dbReference>
<evidence type="ECO:0000256" key="2">
    <source>
        <dbReference type="ARBA" id="ARBA00022617"/>
    </source>
</evidence>
<accession>A0A7D5K0P4</accession>
<dbReference type="PRINTS" id="PR00463">
    <property type="entry name" value="EP450I"/>
</dbReference>
<dbReference type="PRINTS" id="PR00385">
    <property type="entry name" value="P450"/>
</dbReference>
<evidence type="ECO:0000256" key="3">
    <source>
        <dbReference type="ARBA" id="ARBA00022723"/>
    </source>
</evidence>
<dbReference type="AlphaFoldDB" id="A0A7D5K0P4"/>
<evidence type="ECO:0000256" key="8">
    <source>
        <dbReference type="SAM" id="MobiDB-lite"/>
    </source>
</evidence>
<evidence type="ECO:0000256" key="4">
    <source>
        <dbReference type="ARBA" id="ARBA00023002"/>
    </source>
</evidence>
<evidence type="ECO:0000256" key="5">
    <source>
        <dbReference type="ARBA" id="ARBA00023004"/>
    </source>
</evidence>
<dbReference type="RefSeq" id="WP_179168656.1">
    <property type="nucleotide sequence ID" value="NZ_CP058529.1"/>
</dbReference>
<evidence type="ECO:0000256" key="1">
    <source>
        <dbReference type="ARBA" id="ARBA00010617"/>
    </source>
</evidence>
<keyword evidence="2 7" id="KW-0349">Heme</keyword>
<reference evidence="9 10" key="1">
    <citation type="submission" date="2020-07" db="EMBL/GenBank/DDBJ databases">
        <title>Gai3-2, isolated from salt lake.</title>
        <authorList>
            <person name="Cui H."/>
            <person name="Shi X."/>
        </authorList>
    </citation>
    <scope>NUCLEOTIDE SEQUENCE [LARGE SCALE GENOMIC DNA]</scope>
    <source>
        <strain evidence="9 10">Gai3-2</strain>
    </source>
</reference>
<dbReference type="OrthoDB" id="9881at2157"/>
<dbReference type="KEGG" id="halg:HUG10_05770"/>
<evidence type="ECO:0000256" key="6">
    <source>
        <dbReference type="ARBA" id="ARBA00023033"/>
    </source>
</evidence>
<evidence type="ECO:0000313" key="10">
    <source>
        <dbReference type="Proteomes" id="UP000509750"/>
    </source>
</evidence>
<dbReference type="SUPFAM" id="SSF48264">
    <property type="entry name" value="Cytochrome P450"/>
    <property type="match status" value="1"/>
</dbReference>
<evidence type="ECO:0000313" key="9">
    <source>
        <dbReference type="EMBL" id="QLG27081.1"/>
    </source>
</evidence>
<dbReference type="GO" id="GO:0005506">
    <property type="term" value="F:iron ion binding"/>
    <property type="evidence" value="ECO:0007669"/>
    <property type="project" value="InterPro"/>
</dbReference>
<dbReference type="GeneID" id="56028321"/>
<dbReference type="EMBL" id="CP058529">
    <property type="protein sequence ID" value="QLG27081.1"/>
    <property type="molecule type" value="Genomic_DNA"/>
</dbReference>
<keyword evidence="3 7" id="KW-0479">Metal-binding</keyword>
<feature type="region of interest" description="Disordered" evidence="8">
    <location>
        <begin position="445"/>
        <end position="466"/>
    </location>
</feature>
<dbReference type="InterPro" id="IPR036396">
    <property type="entry name" value="Cyt_P450_sf"/>
</dbReference>
<dbReference type="CDD" id="cd20620">
    <property type="entry name" value="CYP132-like"/>
    <property type="match status" value="1"/>
</dbReference>
<keyword evidence="5 7" id="KW-0408">Iron</keyword>
<name>A0A7D5K0P4_9EURY</name>
<proteinExistence type="inferred from homology"/>
<dbReference type="Proteomes" id="UP000509750">
    <property type="component" value="Chromosome"/>
</dbReference>
<sequence>MSHESARPPESVGGPDGIPFLGSFLDLRRDSFGFRERVADEYGGLARYTVLGTDVFLVTDPALVEQVLVHDNQRYVKGDLFQQSLGPVLGNGLLNSEGEFWRRQRHLIQPAFTPDRIAEYAGMMTESTADATAGWRDGEVRDVHGEMMALTLDIVATALMGVDIRDRTPAVGAVLDTVMEASVGSLVDLLPAWVPTPERQAVDEAVATLDRIVDEIIAEKRADPGEDVVSALLRAEDESGEGMSDEQIRDEVKTLLLAGHETTALALTFTLHLLARHPEVERELLGELDDVLGGDRPTLADVGELSYLEKVVTESMRVLPPVHGILREPTEDVTLGGVRIPAGSTLSISQWVVHRDGDIYDDPESFRPERWTDEMEADLPRLGYFPFSAGPRRCIGDRFAMLEAKLVLATMLQEYRLELVEPADLDLLASITSRPKNPVRMRIHERADGEAATHGDRADGNVPAEE</sequence>
<dbReference type="InterPro" id="IPR050196">
    <property type="entry name" value="Cytochrome_P450_Monoox"/>
</dbReference>
<dbReference type="GO" id="GO:0016705">
    <property type="term" value="F:oxidoreductase activity, acting on paired donors, with incorporation or reduction of molecular oxygen"/>
    <property type="evidence" value="ECO:0007669"/>
    <property type="project" value="InterPro"/>
</dbReference>
<organism evidence="9 10">
    <name type="scientific">Halorarum halophilum</name>
    <dbReference type="NCBI Taxonomy" id="2743090"/>
    <lineage>
        <taxon>Archaea</taxon>
        <taxon>Methanobacteriati</taxon>
        <taxon>Methanobacteriota</taxon>
        <taxon>Stenosarchaea group</taxon>
        <taxon>Halobacteria</taxon>
        <taxon>Halobacteriales</taxon>
        <taxon>Haloferacaceae</taxon>
        <taxon>Halorarum</taxon>
    </lineage>
</organism>
<dbReference type="GO" id="GO:0020037">
    <property type="term" value="F:heme binding"/>
    <property type="evidence" value="ECO:0007669"/>
    <property type="project" value="InterPro"/>
</dbReference>
<dbReference type="Gene3D" id="1.10.630.10">
    <property type="entry name" value="Cytochrome P450"/>
    <property type="match status" value="1"/>
</dbReference>
<dbReference type="PANTHER" id="PTHR24291:SF50">
    <property type="entry name" value="BIFUNCTIONAL ALBAFLAVENONE MONOOXYGENASE_TERPENE SYNTHASE"/>
    <property type="match status" value="1"/>
</dbReference>
<gene>
    <name evidence="9" type="ORF">HUG10_05770</name>
</gene>